<dbReference type="NCBIfam" id="NF000586">
    <property type="entry name" value="PRK00011.1"/>
    <property type="match status" value="1"/>
</dbReference>
<keyword evidence="5 11" id="KW-0963">Cytoplasm</keyword>
<feature type="binding site" evidence="11">
    <location>
        <position position="234"/>
    </location>
    <ligand>
        <name>(6S)-5,6,7,8-tetrahydrofolate</name>
        <dbReference type="ChEBI" id="CHEBI:57453"/>
    </ligand>
</feature>
<feature type="domain" description="Serine hydroxymethyltransferase-like" evidence="13">
    <location>
        <begin position="3"/>
        <end position="365"/>
    </location>
</feature>
<comment type="subcellular location">
    <subcellularLocation>
        <location evidence="2 11">Cytoplasm</location>
    </subcellularLocation>
</comment>
<comment type="pathway">
    <text evidence="11">Amino-acid biosynthesis; glycine biosynthesis; glycine from L-serine: step 1/1.</text>
</comment>
<keyword evidence="14" id="KW-0489">Methyltransferase</keyword>
<dbReference type="STRING" id="29557.MGALLINA_01710"/>
<dbReference type="InterPro" id="IPR039429">
    <property type="entry name" value="SHMT-like_dom"/>
</dbReference>
<keyword evidence="6 11" id="KW-0554">One-carbon metabolism</keyword>
<evidence type="ECO:0000256" key="8">
    <source>
        <dbReference type="ARBA" id="ARBA00022679"/>
    </source>
</evidence>
<dbReference type="RefSeq" id="WP_063625992.1">
    <property type="nucleotide sequence ID" value="NZ_LVLH01000020.1"/>
</dbReference>
<dbReference type="EMBL" id="LVLH01000020">
    <property type="protein sequence ID" value="OAB49123.1"/>
    <property type="molecule type" value="Genomic_DNA"/>
</dbReference>
<comment type="catalytic activity">
    <reaction evidence="11">
        <text>(6R)-5,10-methylene-5,6,7,8-tetrahydrofolate + glycine + H2O = (6S)-5,6,7,8-tetrahydrofolate + L-serine</text>
        <dbReference type="Rhea" id="RHEA:15481"/>
        <dbReference type="ChEBI" id="CHEBI:15377"/>
        <dbReference type="ChEBI" id="CHEBI:15636"/>
        <dbReference type="ChEBI" id="CHEBI:33384"/>
        <dbReference type="ChEBI" id="CHEBI:57305"/>
        <dbReference type="ChEBI" id="CHEBI:57453"/>
        <dbReference type="EC" id="2.1.2.1"/>
    </reaction>
</comment>
<evidence type="ECO:0000256" key="7">
    <source>
        <dbReference type="ARBA" id="ARBA00022605"/>
    </source>
</evidence>
<dbReference type="InterPro" id="IPR019798">
    <property type="entry name" value="Ser_HO-MeTrfase_PLP_BS"/>
</dbReference>
<keyword evidence="7 11" id="KW-0028">Amino-acid biosynthesis</keyword>
<name>A0A168RMJ2_9BACT</name>
<dbReference type="UniPathway" id="UPA00288">
    <property type="reaction ID" value="UER01023"/>
</dbReference>
<evidence type="ECO:0000256" key="6">
    <source>
        <dbReference type="ARBA" id="ARBA00022563"/>
    </source>
</evidence>
<dbReference type="OrthoDB" id="9803846at2"/>
<dbReference type="GO" id="GO:0019264">
    <property type="term" value="P:glycine biosynthetic process from serine"/>
    <property type="evidence" value="ECO:0007669"/>
    <property type="project" value="UniProtKB-UniRule"/>
</dbReference>
<organism evidence="14 15">
    <name type="scientific">Mycoplasmopsis gallinarum</name>
    <dbReference type="NCBI Taxonomy" id="29557"/>
    <lineage>
        <taxon>Bacteria</taxon>
        <taxon>Bacillati</taxon>
        <taxon>Mycoplasmatota</taxon>
        <taxon>Mycoplasmoidales</taxon>
        <taxon>Metamycoplasmataceae</taxon>
        <taxon>Mycoplasmopsis</taxon>
    </lineage>
</organism>
<comment type="similarity">
    <text evidence="3 11">Belongs to the SHMT family.</text>
</comment>
<evidence type="ECO:0000256" key="3">
    <source>
        <dbReference type="ARBA" id="ARBA00006376"/>
    </source>
</evidence>
<dbReference type="CDD" id="cd00378">
    <property type="entry name" value="SHMT"/>
    <property type="match status" value="1"/>
</dbReference>
<dbReference type="InterPro" id="IPR015424">
    <property type="entry name" value="PyrdxlP-dep_Trfase"/>
</dbReference>
<dbReference type="PANTHER" id="PTHR11680:SF50">
    <property type="entry name" value="SERINE HYDROXYMETHYLTRANSFERASE"/>
    <property type="match status" value="1"/>
</dbReference>
<dbReference type="HAMAP" id="MF_00051">
    <property type="entry name" value="SHMT"/>
    <property type="match status" value="1"/>
</dbReference>
<evidence type="ECO:0000313" key="14">
    <source>
        <dbReference type="EMBL" id="OAB49123.1"/>
    </source>
</evidence>
<dbReference type="FunFam" id="3.40.640.10:FF:000001">
    <property type="entry name" value="Serine hydroxymethyltransferase"/>
    <property type="match status" value="1"/>
</dbReference>
<dbReference type="EC" id="2.1.2.1" evidence="11"/>
<evidence type="ECO:0000256" key="10">
    <source>
        <dbReference type="ARBA" id="ARBA00054606"/>
    </source>
</evidence>
<evidence type="ECO:0000256" key="9">
    <source>
        <dbReference type="ARBA" id="ARBA00022898"/>
    </source>
</evidence>
<keyword evidence="15" id="KW-1185">Reference proteome</keyword>
<evidence type="ECO:0000256" key="2">
    <source>
        <dbReference type="ARBA" id="ARBA00004496"/>
    </source>
</evidence>
<comment type="caution">
    <text evidence="14">The sequence shown here is derived from an EMBL/GenBank/DDBJ whole genome shotgun (WGS) entry which is preliminary data.</text>
</comment>
<feature type="binding site" evidence="11">
    <location>
        <begin position="114"/>
        <end position="116"/>
    </location>
    <ligand>
        <name>(6S)-5,6,7,8-tetrahydrofolate</name>
        <dbReference type="ChEBI" id="CHEBI:57453"/>
    </ligand>
</feature>
<dbReference type="GO" id="GO:0035999">
    <property type="term" value="P:tetrahydrofolate interconversion"/>
    <property type="evidence" value="ECO:0007669"/>
    <property type="project" value="UniProtKB-UniRule"/>
</dbReference>
<comment type="pathway">
    <text evidence="11">One-carbon metabolism; tetrahydrofolate interconversion.</text>
</comment>
<proteinExistence type="inferred from homology"/>
<dbReference type="InterPro" id="IPR015422">
    <property type="entry name" value="PyrdxlP-dep_Trfase_small"/>
</dbReference>
<dbReference type="InterPro" id="IPR049943">
    <property type="entry name" value="Ser_HO-MeTrfase-like"/>
</dbReference>
<evidence type="ECO:0000313" key="15">
    <source>
        <dbReference type="Proteomes" id="UP000076983"/>
    </source>
</evidence>
<dbReference type="InterPro" id="IPR001085">
    <property type="entry name" value="Ser_HO-MeTrfase"/>
</dbReference>
<dbReference type="SUPFAM" id="SSF53383">
    <property type="entry name" value="PLP-dependent transferases"/>
    <property type="match status" value="1"/>
</dbReference>
<dbReference type="PANTHER" id="PTHR11680">
    <property type="entry name" value="SERINE HYDROXYMETHYLTRANSFERASE"/>
    <property type="match status" value="1"/>
</dbReference>
<dbReference type="Gene3D" id="3.40.640.10">
    <property type="entry name" value="Type I PLP-dependent aspartate aminotransferase-like (Major domain)"/>
    <property type="match status" value="1"/>
</dbReference>
<evidence type="ECO:0000256" key="12">
    <source>
        <dbReference type="PIRSR" id="PIRSR000412-50"/>
    </source>
</evidence>
<protein>
    <recommendedName>
        <fullName evidence="11">Serine hydroxymethyltransferase</fullName>
        <shortName evidence="11">SHMT</shortName>
        <shortName evidence="11">Serine methylase</shortName>
        <ecNumber evidence="11">2.1.2.1</ecNumber>
    </recommendedName>
</protein>
<evidence type="ECO:0000256" key="5">
    <source>
        <dbReference type="ARBA" id="ARBA00022490"/>
    </source>
</evidence>
<comment type="subunit">
    <text evidence="4 11">Homodimer.</text>
</comment>
<comment type="caution">
    <text evidence="11">Lacks conserved residue(s) required for the propagation of feature annotation.</text>
</comment>
<comment type="function">
    <text evidence="10">Catalyzes the reversible interconversion of serine and glycine with tetrahydrofolate (THF) serving as the one-carbon carrier. This reaction serves as the major source of one-carbon groups required for the biosynthesis of purines, thymidylate, methionine, and other important biomolecules. Also exhibits THF-independent aldolase activity toward beta-hydroxyamino acids, producing glycine and aldehydes, via a retro-aldol mechanism. Thus, is able to catalyze the cleavage of L-allo-threonine.</text>
</comment>
<dbReference type="GO" id="GO:0004372">
    <property type="term" value="F:glycine hydroxymethyltransferase activity"/>
    <property type="evidence" value="ECO:0007669"/>
    <property type="project" value="UniProtKB-UniRule"/>
</dbReference>
<dbReference type="GO" id="GO:0032259">
    <property type="term" value="P:methylation"/>
    <property type="evidence" value="ECO:0007669"/>
    <property type="project" value="UniProtKB-KW"/>
</dbReference>
<dbReference type="GO" id="GO:0008168">
    <property type="term" value="F:methyltransferase activity"/>
    <property type="evidence" value="ECO:0007669"/>
    <property type="project" value="UniProtKB-KW"/>
</dbReference>
<dbReference type="InterPro" id="IPR015421">
    <property type="entry name" value="PyrdxlP-dep_Trfase_major"/>
</dbReference>
<sequence>MDKIKNLIKKEAKRQKEHFELIASENYVSKDVMKATGSILTNKYAEGYPNKRYYGGCEYVDKIEQLAIDRLKKLFHVKYANVQPYSGSVANAAAIAACIKPGDKIMGLALDSGGHLTHGYKISFSGVYYQSIPYYVNEDGLLDYEEIKKQAIKEKPDLIICGYSAYSRIVDFKKFREIADACGAKLLADIAHISGLIIGGMHPSPVGLADIITSTTHKTLRGPRGAIIMTNDDELAKKIDRWVFPGYQGGPLMHVIAAKAIAFKEASKNSFKKYAIDIINNTRNFAQSFLDKGIKIVSGGTDNHLFTINVYDSYNGLTGKEAEELLAKFNITVNKNTVPFDKQPPMISSGIRLGTAAMTSRGFDKWYELGNIIHDILSKNTENDKKNYQILKKWTKKYKIKKHY</sequence>
<dbReference type="Pfam" id="PF00464">
    <property type="entry name" value="SHMT"/>
    <property type="match status" value="1"/>
</dbReference>
<dbReference type="AlphaFoldDB" id="A0A168RMJ2"/>
<accession>A0A168RMJ2</accession>
<dbReference type="UniPathway" id="UPA00193"/>
<feature type="binding site" evidence="11">
    <location>
        <position position="110"/>
    </location>
    <ligand>
        <name>(6S)-5,6,7,8-tetrahydrofolate</name>
        <dbReference type="ChEBI" id="CHEBI:57453"/>
    </ligand>
</feature>
<dbReference type="Gene3D" id="3.90.1150.10">
    <property type="entry name" value="Aspartate Aminotransferase, domain 1"/>
    <property type="match status" value="1"/>
</dbReference>
<comment type="cofactor">
    <cofactor evidence="1 11 12">
        <name>pyridoxal 5'-phosphate</name>
        <dbReference type="ChEBI" id="CHEBI:597326"/>
    </cofactor>
</comment>
<keyword evidence="9 11" id="KW-0663">Pyridoxal phosphate</keyword>
<dbReference type="Proteomes" id="UP000076983">
    <property type="component" value="Unassembled WGS sequence"/>
</dbReference>
<keyword evidence="8 11" id="KW-0808">Transferase</keyword>
<evidence type="ECO:0000259" key="13">
    <source>
        <dbReference type="Pfam" id="PF00464"/>
    </source>
</evidence>
<feature type="site" description="Plays an important role in substrate specificity" evidence="11">
    <location>
        <position position="217"/>
    </location>
</feature>
<dbReference type="PIRSF" id="PIRSF000412">
    <property type="entry name" value="SHMT"/>
    <property type="match status" value="1"/>
</dbReference>
<evidence type="ECO:0000256" key="4">
    <source>
        <dbReference type="ARBA" id="ARBA00011738"/>
    </source>
</evidence>
<feature type="modified residue" description="N6-(pyridoxal phosphate)lysine" evidence="11 12">
    <location>
        <position position="218"/>
    </location>
</feature>
<evidence type="ECO:0000256" key="11">
    <source>
        <dbReference type="HAMAP-Rule" id="MF_00051"/>
    </source>
</evidence>
<dbReference type="GO" id="GO:0030170">
    <property type="term" value="F:pyridoxal phosphate binding"/>
    <property type="evidence" value="ECO:0007669"/>
    <property type="project" value="UniProtKB-UniRule"/>
</dbReference>
<dbReference type="PROSITE" id="PS00096">
    <property type="entry name" value="SHMT"/>
    <property type="match status" value="1"/>
</dbReference>
<dbReference type="PATRIC" id="fig|29557.3.peg.152"/>
<dbReference type="GO" id="GO:0005829">
    <property type="term" value="C:cytosol"/>
    <property type="evidence" value="ECO:0007669"/>
    <property type="project" value="TreeGrafter"/>
</dbReference>
<gene>
    <name evidence="11 14" type="primary">glyA</name>
    <name evidence="14" type="ORF">MGALLINA_01710</name>
</gene>
<reference evidence="14 15" key="1">
    <citation type="submission" date="2016-03" db="EMBL/GenBank/DDBJ databases">
        <title>Genome sequence of Mycoplasma gallinarum strain Mgn_IPT.</title>
        <authorList>
            <person name="Yacoub E."/>
            <person name="Sirand-Pugnet P."/>
            <person name="Barre A."/>
            <person name="Maurier F."/>
            <person name="Blanchard A."/>
            <person name="Ben Abdelmoumen B.M."/>
        </authorList>
    </citation>
    <scope>NUCLEOTIDE SEQUENCE [LARGE SCALE GENOMIC DNA]</scope>
    <source>
        <strain evidence="14 15">Mgn_IPT</strain>
    </source>
</reference>
<evidence type="ECO:0000256" key="1">
    <source>
        <dbReference type="ARBA" id="ARBA00001933"/>
    </source>
</evidence>